<dbReference type="AlphaFoldDB" id="M1DZ98"/>
<reference evidence="2" key="1">
    <citation type="journal article" date="2011" name="Nature">
        <title>Genome sequence and analysis of the tuber crop potato.</title>
        <authorList>
            <consortium name="The Potato Genome Sequencing Consortium"/>
        </authorList>
    </citation>
    <scope>NUCLEOTIDE SEQUENCE [LARGE SCALE GENOMIC DNA]</scope>
    <source>
        <strain evidence="2">cv. DM1-3 516 R44</strain>
    </source>
</reference>
<proteinExistence type="predicted"/>
<protein>
    <submittedName>
        <fullName evidence="1">Uncharacterized protein</fullName>
    </submittedName>
</protein>
<evidence type="ECO:0000313" key="1">
    <source>
        <dbReference type="EnsemblPlants" id="PGSC0003DMT400096799"/>
    </source>
</evidence>
<evidence type="ECO:0000313" key="2">
    <source>
        <dbReference type="Proteomes" id="UP000011115"/>
    </source>
</evidence>
<dbReference type="PaxDb" id="4113-PGSC0003DMT400096799"/>
<reference evidence="1" key="2">
    <citation type="submission" date="2015-06" db="UniProtKB">
        <authorList>
            <consortium name="EnsemblPlants"/>
        </authorList>
    </citation>
    <scope>IDENTIFICATION</scope>
    <source>
        <strain evidence="1">DM1-3 516 R44</strain>
    </source>
</reference>
<keyword evidence="2" id="KW-1185">Reference proteome</keyword>
<sequence>MKNIRPENRLNHWASRRMALVLPNVPMCQALKVNIKSVIERSSRRVAEQFRDTMPYCPKLQDLMYAKGKSKNVIQMTKGGITKWIGDPDQLRRLNHRRTLFDKNKYLIQFLA</sequence>
<dbReference type="InParanoid" id="M1DZ98"/>
<accession>M1DZ98</accession>
<dbReference type="Proteomes" id="UP000011115">
    <property type="component" value="Unassembled WGS sequence"/>
</dbReference>
<dbReference type="HOGENOM" id="CLU_2150361_0_0_1"/>
<dbReference type="EnsemblPlants" id="PGSC0003DMT400096799">
    <property type="protein sequence ID" value="PGSC0003DMT400096799"/>
    <property type="gene ID" value="PGSC0003DMG400046370"/>
</dbReference>
<dbReference type="Gramene" id="PGSC0003DMT400096799">
    <property type="protein sequence ID" value="PGSC0003DMT400096799"/>
    <property type="gene ID" value="PGSC0003DMG400046370"/>
</dbReference>
<name>M1DZ98_SOLTU</name>
<organism evidence="1 2">
    <name type="scientific">Solanum tuberosum</name>
    <name type="common">Potato</name>
    <dbReference type="NCBI Taxonomy" id="4113"/>
    <lineage>
        <taxon>Eukaryota</taxon>
        <taxon>Viridiplantae</taxon>
        <taxon>Streptophyta</taxon>
        <taxon>Embryophyta</taxon>
        <taxon>Tracheophyta</taxon>
        <taxon>Spermatophyta</taxon>
        <taxon>Magnoliopsida</taxon>
        <taxon>eudicotyledons</taxon>
        <taxon>Gunneridae</taxon>
        <taxon>Pentapetalae</taxon>
        <taxon>asterids</taxon>
        <taxon>lamiids</taxon>
        <taxon>Solanales</taxon>
        <taxon>Solanaceae</taxon>
        <taxon>Solanoideae</taxon>
        <taxon>Solaneae</taxon>
        <taxon>Solanum</taxon>
    </lineage>
</organism>